<evidence type="ECO:0000256" key="1">
    <source>
        <dbReference type="SAM" id="SignalP"/>
    </source>
</evidence>
<protein>
    <submittedName>
        <fullName evidence="2">Uncharacterized protein</fullName>
    </submittedName>
</protein>
<keyword evidence="1" id="KW-0732">Signal</keyword>
<organism evidence="2 3">
    <name type="scientific">Bimuria novae-zelandiae CBS 107.79</name>
    <dbReference type="NCBI Taxonomy" id="1447943"/>
    <lineage>
        <taxon>Eukaryota</taxon>
        <taxon>Fungi</taxon>
        <taxon>Dikarya</taxon>
        <taxon>Ascomycota</taxon>
        <taxon>Pezizomycotina</taxon>
        <taxon>Dothideomycetes</taxon>
        <taxon>Pleosporomycetidae</taxon>
        <taxon>Pleosporales</taxon>
        <taxon>Massarineae</taxon>
        <taxon>Didymosphaeriaceae</taxon>
        <taxon>Bimuria</taxon>
    </lineage>
</organism>
<dbReference type="Proteomes" id="UP000800036">
    <property type="component" value="Unassembled WGS sequence"/>
</dbReference>
<keyword evidence="3" id="KW-1185">Reference proteome</keyword>
<dbReference type="AlphaFoldDB" id="A0A6A5VJN2"/>
<feature type="chain" id="PRO_5025674439" evidence="1">
    <location>
        <begin position="17"/>
        <end position="322"/>
    </location>
</feature>
<feature type="signal peptide" evidence="1">
    <location>
        <begin position="1"/>
        <end position="16"/>
    </location>
</feature>
<accession>A0A6A5VJN2</accession>
<dbReference type="EMBL" id="ML976680">
    <property type="protein sequence ID" value="KAF1973577.1"/>
    <property type="molecule type" value="Genomic_DNA"/>
</dbReference>
<evidence type="ECO:0000313" key="2">
    <source>
        <dbReference type="EMBL" id="KAF1973577.1"/>
    </source>
</evidence>
<reference evidence="2" key="1">
    <citation type="journal article" date="2020" name="Stud. Mycol.">
        <title>101 Dothideomycetes genomes: a test case for predicting lifestyles and emergence of pathogens.</title>
        <authorList>
            <person name="Haridas S."/>
            <person name="Albert R."/>
            <person name="Binder M."/>
            <person name="Bloem J."/>
            <person name="Labutti K."/>
            <person name="Salamov A."/>
            <person name="Andreopoulos B."/>
            <person name="Baker S."/>
            <person name="Barry K."/>
            <person name="Bills G."/>
            <person name="Bluhm B."/>
            <person name="Cannon C."/>
            <person name="Castanera R."/>
            <person name="Culley D."/>
            <person name="Daum C."/>
            <person name="Ezra D."/>
            <person name="Gonzalez J."/>
            <person name="Henrissat B."/>
            <person name="Kuo A."/>
            <person name="Liang C."/>
            <person name="Lipzen A."/>
            <person name="Lutzoni F."/>
            <person name="Magnuson J."/>
            <person name="Mondo S."/>
            <person name="Nolan M."/>
            <person name="Ohm R."/>
            <person name="Pangilinan J."/>
            <person name="Park H.-J."/>
            <person name="Ramirez L."/>
            <person name="Alfaro M."/>
            <person name="Sun H."/>
            <person name="Tritt A."/>
            <person name="Yoshinaga Y."/>
            <person name="Zwiers L.-H."/>
            <person name="Turgeon B."/>
            <person name="Goodwin S."/>
            <person name="Spatafora J."/>
            <person name="Crous P."/>
            <person name="Grigoriev I."/>
        </authorList>
    </citation>
    <scope>NUCLEOTIDE SEQUENCE</scope>
    <source>
        <strain evidence="2">CBS 107.79</strain>
    </source>
</reference>
<sequence length="322" mass="34744">MKLLLLMLSCIALVAALPADGPYSPPTVPGLREGDGACPISCLNEFYGCRFGDSACYLGICHKADNSCNTCGFCPEAAAVDSPLLAPAPRDENALCPIKCQADFFQCNPKDLPCKKKICDKKTCGSCRWCDSTPLAPAPRSENSQRCQICLNWLMLCAIGDRECQDRACLPDCRRCPGCAGLYPPKLDDRTPDAFPVQDEKSTRCFDCLNVLVPCKGDRACGKEACSLEPCNTCPGCSHMYPPVPLDARNIKLDDRAPEVSPVPDENSNRCFSCMYDLIRSSTIATNVLGAGVCIIPPSSMTGTRVTWSCPALSIDGKKVVF</sequence>
<proteinExistence type="predicted"/>
<gene>
    <name evidence="2" type="ORF">BU23DRAFT_640126</name>
</gene>
<name>A0A6A5VJN2_9PLEO</name>
<evidence type="ECO:0000313" key="3">
    <source>
        <dbReference type="Proteomes" id="UP000800036"/>
    </source>
</evidence>